<geneLocation type="plasmid" evidence="9 10">
    <name>pSmeSM11d</name>
</geneLocation>
<evidence type="ECO:0000256" key="6">
    <source>
        <dbReference type="ARBA" id="ARBA00022840"/>
    </source>
</evidence>
<dbReference type="PATRIC" id="fig|707241.3.peg.5705"/>
<dbReference type="PANTHER" id="PTHR43790">
    <property type="entry name" value="CARBOHYDRATE TRANSPORT ATP-BINDING PROTEIN MG119-RELATED"/>
    <property type="match status" value="1"/>
</dbReference>
<feature type="domain" description="ABC transporter" evidence="8">
    <location>
        <begin position="66"/>
        <end position="306"/>
    </location>
</feature>
<evidence type="ECO:0000256" key="4">
    <source>
        <dbReference type="ARBA" id="ARBA00022737"/>
    </source>
</evidence>
<protein>
    <submittedName>
        <fullName evidence="9">Sugar ABC transporter ATP-binding protein ABC TRANSPORTER</fullName>
    </submittedName>
</protein>
<dbReference type="PANTHER" id="PTHR43790:SF9">
    <property type="entry name" value="GALACTOFURANOSE TRANSPORTER ATP-BINDING PROTEIN YTFR"/>
    <property type="match status" value="1"/>
</dbReference>
<organism evidence="9 10">
    <name type="scientific">Sinorhizobium meliloti (strain SM11)</name>
    <dbReference type="NCBI Taxonomy" id="707241"/>
    <lineage>
        <taxon>Bacteria</taxon>
        <taxon>Pseudomonadati</taxon>
        <taxon>Pseudomonadota</taxon>
        <taxon>Alphaproteobacteria</taxon>
        <taxon>Hyphomicrobiales</taxon>
        <taxon>Rhizobiaceae</taxon>
        <taxon>Sinorhizobium/Ensifer group</taxon>
        <taxon>Sinorhizobium</taxon>
    </lineage>
</organism>
<comment type="similarity">
    <text evidence="1">Belongs to the ABC transporter superfamily.</text>
</comment>
<dbReference type="EMBL" id="CP001832">
    <property type="protein sequence ID" value="AEH82863.1"/>
    <property type="molecule type" value="Genomic_DNA"/>
</dbReference>
<keyword evidence="6 9" id="KW-0067">ATP-binding</keyword>
<dbReference type="SUPFAM" id="SSF52540">
    <property type="entry name" value="P-loop containing nucleoside triphosphate hydrolases"/>
    <property type="match status" value="2"/>
</dbReference>
<keyword evidence="3" id="KW-0762">Sugar transport</keyword>
<evidence type="ECO:0000256" key="3">
    <source>
        <dbReference type="ARBA" id="ARBA00022597"/>
    </source>
</evidence>
<dbReference type="GO" id="GO:0005524">
    <property type="term" value="F:ATP binding"/>
    <property type="evidence" value="ECO:0007669"/>
    <property type="project" value="UniProtKB-KW"/>
</dbReference>
<evidence type="ECO:0000256" key="5">
    <source>
        <dbReference type="ARBA" id="ARBA00022741"/>
    </source>
</evidence>
<dbReference type="InterPro" id="IPR027417">
    <property type="entry name" value="P-loop_NTPase"/>
</dbReference>
<dbReference type="InterPro" id="IPR003439">
    <property type="entry name" value="ABC_transporter-like_ATP-bd"/>
</dbReference>
<dbReference type="Gene3D" id="3.40.50.300">
    <property type="entry name" value="P-loop containing nucleotide triphosphate hydrolases"/>
    <property type="match status" value="2"/>
</dbReference>
<dbReference type="GO" id="GO:0016887">
    <property type="term" value="F:ATP hydrolysis activity"/>
    <property type="evidence" value="ECO:0007669"/>
    <property type="project" value="InterPro"/>
</dbReference>
<dbReference type="InterPro" id="IPR050107">
    <property type="entry name" value="ABC_carbohydrate_import_ATPase"/>
</dbReference>
<dbReference type="Pfam" id="PF00005">
    <property type="entry name" value="ABC_tran"/>
    <property type="match status" value="2"/>
</dbReference>
<evidence type="ECO:0000259" key="8">
    <source>
        <dbReference type="PROSITE" id="PS50893"/>
    </source>
</evidence>
<dbReference type="SMART" id="SM00382">
    <property type="entry name" value="AAA"/>
    <property type="match status" value="2"/>
</dbReference>
<keyword evidence="5" id="KW-0547">Nucleotide-binding</keyword>
<dbReference type="KEGG" id="smx:SM11_pD0030"/>
<dbReference type="CDD" id="cd03215">
    <property type="entry name" value="ABC_Carb_Monos_II"/>
    <property type="match status" value="1"/>
</dbReference>
<dbReference type="InterPro" id="IPR003593">
    <property type="entry name" value="AAA+_ATPase"/>
</dbReference>
<accession>F7XHW3</accession>
<dbReference type="HOGENOM" id="CLU_000604_92_3_5"/>
<dbReference type="PROSITE" id="PS50893">
    <property type="entry name" value="ABC_TRANSPORTER_2"/>
    <property type="match status" value="2"/>
</dbReference>
<dbReference type="AlphaFoldDB" id="F7XHW3"/>
<keyword evidence="9" id="KW-0614">Plasmid</keyword>
<dbReference type="CDD" id="cd03216">
    <property type="entry name" value="ABC_Carb_Monos_I"/>
    <property type="match status" value="1"/>
</dbReference>
<dbReference type="InterPro" id="IPR017871">
    <property type="entry name" value="ABC_transporter-like_CS"/>
</dbReference>
<keyword evidence="4" id="KW-0677">Repeat</keyword>
<keyword evidence="7" id="KW-0472">Membrane</keyword>
<dbReference type="PROSITE" id="PS00211">
    <property type="entry name" value="ABC_TRANSPORTER_1"/>
    <property type="match status" value="1"/>
</dbReference>
<evidence type="ECO:0000256" key="7">
    <source>
        <dbReference type="ARBA" id="ARBA00023136"/>
    </source>
</evidence>
<evidence type="ECO:0000256" key="1">
    <source>
        <dbReference type="ARBA" id="ARBA00005417"/>
    </source>
</evidence>
<feature type="domain" description="ABC transporter" evidence="8">
    <location>
        <begin position="320"/>
        <end position="563"/>
    </location>
</feature>
<evidence type="ECO:0000256" key="2">
    <source>
        <dbReference type="ARBA" id="ARBA00022448"/>
    </source>
</evidence>
<dbReference type="Proteomes" id="UP000009045">
    <property type="component" value="Plasmid pSmeSM11d"/>
</dbReference>
<sequence>MGLTHSFFLIPVPVTGIQQRRVGGAGESFRPKDLGWLDSCDEHRNEEREEGLPKTEANGRVSMSKLKLSGVSKAYGATLALRRGDLELMAGEVHVLMGSNGSGKSTLCKIIAGSVRPDGGKIFVDDQPVTISGPRSARSHGIGIFYQELSLAARRSVEENISLGKLPVKSRVFIDRSELRQRAARYIGLFDGVCGEGFSADTLVGNLRPDQRQLVEIMKALASEAPLLIFDEPTSALDRAQVERFFEILRDLKRRGRGIIFISHRMDEIKAIGDRVTIIRDGETITTLNLGETDPATVIRLMVGGAGDMPASQSSVPAVVEGEGGTALTVRDLSGRGFRNVSFEVGRGEILGFGGLHGQGQSAVLRAIFGAGSIASGEILIGDSRFDASNPRDAIRRGCAYVSGDRSRDGVISGRPIIENVTPIHYLRDRLMIARPGKLRAKVAPALDSMHTKFASLFHPIGSLSGGNQQKVIIARWLIDRPDVLLLDDPTKGIDLSAKADLFALIRQLAAEGLGIVLYSSEDAELLGNANRILVFNGGSVSRELTGADRTRYNLYQAAYEAA</sequence>
<evidence type="ECO:0000313" key="9">
    <source>
        <dbReference type="EMBL" id="AEH82863.1"/>
    </source>
</evidence>
<evidence type="ECO:0000313" key="10">
    <source>
        <dbReference type="Proteomes" id="UP000009045"/>
    </source>
</evidence>
<gene>
    <name evidence="9" type="ordered locus">SM11_pD0030</name>
</gene>
<name>F7XHW3_SINMM</name>
<keyword evidence="2" id="KW-0813">Transport</keyword>
<proteinExistence type="inferred from homology"/>
<reference evidence="9 10" key="1">
    <citation type="journal article" date="2011" name="J. Biotechnol.">
        <title>The complete genome sequence of the dominant Sinorhizobium meliloti field isolate SM11 extends the S. meliloti pan-genome.</title>
        <authorList>
            <person name="Schneiker-Bekel S."/>
            <person name="Wibberg D."/>
            <person name="Bekel T."/>
            <person name="Blom J."/>
            <person name="Linke B."/>
            <person name="Neuweger H."/>
            <person name="Stiens M."/>
            <person name="Vorholter F.J."/>
            <person name="Weidner S."/>
            <person name="Goesmann A."/>
            <person name="Puhler A."/>
            <person name="Schluter A."/>
        </authorList>
    </citation>
    <scope>NUCLEOTIDE SEQUENCE [LARGE SCALE GENOMIC DNA]</scope>
    <source>
        <strain evidence="9 10">SM11</strain>
        <plasmid evidence="10">pSmeSM11d</plasmid>
    </source>
</reference>